<organism evidence="2 3">
    <name type="scientific">Granulicella rosea</name>
    <dbReference type="NCBI Taxonomy" id="474952"/>
    <lineage>
        <taxon>Bacteria</taxon>
        <taxon>Pseudomonadati</taxon>
        <taxon>Acidobacteriota</taxon>
        <taxon>Terriglobia</taxon>
        <taxon>Terriglobales</taxon>
        <taxon>Acidobacteriaceae</taxon>
        <taxon>Granulicella</taxon>
    </lineage>
</organism>
<dbReference type="RefSeq" id="WP_089409834.1">
    <property type="nucleotide sequence ID" value="NZ_FZOU01000007.1"/>
</dbReference>
<name>A0A239LQL4_9BACT</name>
<evidence type="ECO:0000313" key="2">
    <source>
        <dbReference type="EMBL" id="SNT32977.1"/>
    </source>
</evidence>
<dbReference type="AlphaFoldDB" id="A0A239LQL4"/>
<evidence type="ECO:0000313" key="3">
    <source>
        <dbReference type="Proteomes" id="UP000198356"/>
    </source>
</evidence>
<feature type="region of interest" description="Disordered" evidence="1">
    <location>
        <begin position="1"/>
        <end position="24"/>
    </location>
</feature>
<sequence length="70" mass="8078">MQPSLLFPDQPDLTPEIPPTWAEDSDVYHTSDRCNRLQAIQRNRRVTGKPGVKLRLCFNCEDIIRAKRLG</sequence>
<evidence type="ECO:0000256" key="1">
    <source>
        <dbReference type="SAM" id="MobiDB-lite"/>
    </source>
</evidence>
<keyword evidence="3" id="KW-1185">Reference proteome</keyword>
<reference evidence="2 3" key="1">
    <citation type="submission" date="2017-06" db="EMBL/GenBank/DDBJ databases">
        <authorList>
            <person name="Kim H.J."/>
            <person name="Triplett B.A."/>
        </authorList>
    </citation>
    <scope>NUCLEOTIDE SEQUENCE [LARGE SCALE GENOMIC DNA]</scope>
    <source>
        <strain evidence="2 3">DSM 18704</strain>
    </source>
</reference>
<dbReference type="OrthoDB" id="9875509at2"/>
<protein>
    <submittedName>
        <fullName evidence="2">Uncharacterized protein</fullName>
    </submittedName>
</protein>
<dbReference type="EMBL" id="FZOU01000007">
    <property type="protein sequence ID" value="SNT32977.1"/>
    <property type="molecule type" value="Genomic_DNA"/>
</dbReference>
<gene>
    <name evidence="2" type="ORF">SAMN05421770_107227</name>
</gene>
<accession>A0A239LQL4</accession>
<dbReference type="Proteomes" id="UP000198356">
    <property type="component" value="Unassembled WGS sequence"/>
</dbReference>
<proteinExistence type="predicted"/>